<gene>
    <name evidence="2" type="ORF">RRG08_001773</name>
</gene>
<feature type="region of interest" description="Disordered" evidence="1">
    <location>
        <begin position="53"/>
        <end position="74"/>
    </location>
</feature>
<reference evidence="2" key="1">
    <citation type="journal article" date="2023" name="G3 (Bethesda)">
        <title>A reference genome for the long-term kleptoplast-retaining sea slug Elysia crispata morphotype clarki.</title>
        <authorList>
            <person name="Eastman K.E."/>
            <person name="Pendleton A.L."/>
            <person name="Shaikh M.A."/>
            <person name="Suttiyut T."/>
            <person name="Ogas R."/>
            <person name="Tomko P."/>
            <person name="Gavelis G."/>
            <person name="Widhalm J.R."/>
            <person name="Wisecaver J.H."/>
        </authorList>
    </citation>
    <scope>NUCLEOTIDE SEQUENCE</scope>
    <source>
        <strain evidence="2">ECLA1</strain>
    </source>
</reference>
<comment type="caution">
    <text evidence="2">The sequence shown here is derived from an EMBL/GenBank/DDBJ whole genome shotgun (WGS) entry which is preliminary data.</text>
</comment>
<evidence type="ECO:0000313" key="2">
    <source>
        <dbReference type="EMBL" id="KAK3789387.1"/>
    </source>
</evidence>
<dbReference type="Proteomes" id="UP001283361">
    <property type="component" value="Unassembled WGS sequence"/>
</dbReference>
<accession>A0AAE1AMD4</accession>
<dbReference type="EMBL" id="JAWDGP010001678">
    <property type="protein sequence ID" value="KAK3789387.1"/>
    <property type="molecule type" value="Genomic_DNA"/>
</dbReference>
<dbReference type="AlphaFoldDB" id="A0AAE1AMD4"/>
<sequence length="74" mass="8464">MEHRKKRGRPKTTYVDNNNDWAGGLTAESFHMALNRDSWRERIWQAVQTANAATISRQSQHPGGLGPEGQCRMR</sequence>
<protein>
    <submittedName>
        <fullName evidence="2">Uncharacterized protein</fullName>
    </submittedName>
</protein>
<keyword evidence="3" id="KW-1185">Reference proteome</keyword>
<evidence type="ECO:0000256" key="1">
    <source>
        <dbReference type="SAM" id="MobiDB-lite"/>
    </source>
</evidence>
<proteinExistence type="predicted"/>
<name>A0AAE1AMD4_9GAST</name>
<evidence type="ECO:0000313" key="3">
    <source>
        <dbReference type="Proteomes" id="UP001283361"/>
    </source>
</evidence>
<organism evidence="2 3">
    <name type="scientific">Elysia crispata</name>
    <name type="common">lettuce slug</name>
    <dbReference type="NCBI Taxonomy" id="231223"/>
    <lineage>
        <taxon>Eukaryota</taxon>
        <taxon>Metazoa</taxon>
        <taxon>Spiralia</taxon>
        <taxon>Lophotrochozoa</taxon>
        <taxon>Mollusca</taxon>
        <taxon>Gastropoda</taxon>
        <taxon>Heterobranchia</taxon>
        <taxon>Euthyneura</taxon>
        <taxon>Panpulmonata</taxon>
        <taxon>Sacoglossa</taxon>
        <taxon>Placobranchoidea</taxon>
        <taxon>Plakobranchidae</taxon>
        <taxon>Elysia</taxon>
    </lineage>
</organism>